<dbReference type="EC" id="1.6.2.2" evidence="8"/>
<evidence type="ECO:0000256" key="5">
    <source>
        <dbReference type="ARBA" id="ARBA00023002"/>
    </source>
</evidence>
<dbReference type="Pfam" id="PF09791">
    <property type="entry name" value="Oxidored-like"/>
    <property type="match status" value="1"/>
</dbReference>
<evidence type="ECO:0000256" key="4">
    <source>
        <dbReference type="ARBA" id="ARBA00022827"/>
    </source>
</evidence>
<evidence type="ECO:0000259" key="9">
    <source>
        <dbReference type="PROSITE" id="PS51384"/>
    </source>
</evidence>
<protein>
    <recommendedName>
        <fullName evidence="8">NADH-cytochrome b5 reductase</fullName>
        <ecNumber evidence="8">1.6.2.2</ecNumber>
    </recommendedName>
</protein>
<dbReference type="PROSITE" id="PS51384">
    <property type="entry name" value="FAD_FR"/>
    <property type="match status" value="1"/>
</dbReference>
<evidence type="ECO:0000256" key="3">
    <source>
        <dbReference type="ARBA" id="ARBA00022630"/>
    </source>
</evidence>
<proteinExistence type="inferred from homology"/>
<dbReference type="Gene3D" id="2.40.30.10">
    <property type="entry name" value="Translation factors"/>
    <property type="match status" value="1"/>
</dbReference>
<evidence type="ECO:0000256" key="1">
    <source>
        <dbReference type="ARBA" id="ARBA00001974"/>
    </source>
</evidence>
<dbReference type="InterPro" id="IPR008333">
    <property type="entry name" value="Cbr1-like_FAD-bd_dom"/>
</dbReference>
<gene>
    <name evidence="10" type="ORF">EEDITHA_LOCUS21592</name>
</gene>
<comment type="catalytic activity">
    <reaction evidence="8">
        <text>2 Fe(III)-[cytochrome b5] + NADH = 2 Fe(II)-[cytochrome b5] + NAD(+) + H(+)</text>
        <dbReference type="Rhea" id="RHEA:46680"/>
        <dbReference type="Rhea" id="RHEA-COMP:10438"/>
        <dbReference type="Rhea" id="RHEA-COMP:10439"/>
        <dbReference type="ChEBI" id="CHEBI:15378"/>
        <dbReference type="ChEBI" id="CHEBI:29033"/>
        <dbReference type="ChEBI" id="CHEBI:29034"/>
        <dbReference type="ChEBI" id="CHEBI:57540"/>
        <dbReference type="ChEBI" id="CHEBI:57945"/>
        <dbReference type="EC" id="1.6.2.2"/>
    </reaction>
</comment>
<dbReference type="InterPro" id="IPR001433">
    <property type="entry name" value="OxRdtase_FAD/NAD-bd"/>
</dbReference>
<keyword evidence="5 8" id="KW-0560">Oxidoreductase</keyword>
<dbReference type="InterPro" id="IPR017927">
    <property type="entry name" value="FAD-bd_FR_type"/>
</dbReference>
<evidence type="ECO:0000313" key="10">
    <source>
        <dbReference type="EMBL" id="CAH2107571.1"/>
    </source>
</evidence>
<dbReference type="CDD" id="cd06183">
    <property type="entry name" value="cyt_b5_reduct_like"/>
    <property type="match status" value="1"/>
</dbReference>
<feature type="domain" description="FAD-binding FR-type" evidence="9">
    <location>
        <begin position="51"/>
        <end position="159"/>
    </location>
</feature>
<dbReference type="InterPro" id="IPR039261">
    <property type="entry name" value="FNR_nucleotide-bd"/>
</dbReference>
<comment type="similarity">
    <text evidence="2 8">Belongs to the flavoprotein pyridine nucleotide cytochrome reductase family.</text>
</comment>
<dbReference type="Pfam" id="PF00970">
    <property type="entry name" value="FAD_binding_6"/>
    <property type="match status" value="1"/>
</dbReference>
<dbReference type="InterPro" id="IPR001709">
    <property type="entry name" value="Flavoprot_Pyr_Nucl_cyt_Rdtase"/>
</dbReference>
<dbReference type="Proteomes" id="UP001153954">
    <property type="component" value="Unassembled WGS sequence"/>
</dbReference>
<comment type="caution">
    <text evidence="10">The sequence shown here is derived from an EMBL/GenBank/DDBJ whole genome shotgun (WGS) entry which is preliminary data.</text>
</comment>
<dbReference type="PRINTS" id="PR00406">
    <property type="entry name" value="CYTB5RDTASE"/>
</dbReference>
<evidence type="ECO:0000313" key="11">
    <source>
        <dbReference type="Proteomes" id="UP001153954"/>
    </source>
</evidence>
<dbReference type="InterPro" id="IPR017938">
    <property type="entry name" value="Riboflavin_synthase-like_b-brl"/>
</dbReference>
<keyword evidence="6 8" id="KW-0520">NAD</keyword>
<dbReference type="PRINTS" id="PR00371">
    <property type="entry name" value="FPNCR"/>
</dbReference>
<dbReference type="Gene3D" id="3.40.50.80">
    <property type="entry name" value="Nucleotide-binding domain of ferredoxin-NADP reductase (FNR) module"/>
    <property type="match status" value="1"/>
</dbReference>
<keyword evidence="4 7" id="KW-0274">FAD</keyword>
<dbReference type="AlphaFoldDB" id="A0AAU9VDR8"/>
<feature type="binding site" evidence="7">
    <location>
        <position position="125"/>
    </location>
    <ligand>
        <name>FAD</name>
        <dbReference type="ChEBI" id="CHEBI:57692"/>
    </ligand>
</feature>
<organism evidence="10 11">
    <name type="scientific">Euphydryas editha</name>
    <name type="common">Edith's checkerspot</name>
    <dbReference type="NCBI Taxonomy" id="104508"/>
    <lineage>
        <taxon>Eukaryota</taxon>
        <taxon>Metazoa</taxon>
        <taxon>Ecdysozoa</taxon>
        <taxon>Arthropoda</taxon>
        <taxon>Hexapoda</taxon>
        <taxon>Insecta</taxon>
        <taxon>Pterygota</taxon>
        <taxon>Neoptera</taxon>
        <taxon>Endopterygota</taxon>
        <taxon>Lepidoptera</taxon>
        <taxon>Glossata</taxon>
        <taxon>Ditrysia</taxon>
        <taxon>Papilionoidea</taxon>
        <taxon>Nymphalidae</taxon>
        <taxon>Nymphalinae</taxon>
        <taxon>Euphydryas</taxon>
    </lineage>
</organism>
<reference evidence="10" key="1">
    <citation type="submission" date="2022-03" db="EMBL/GenBank/DDBJ databases">
        <authorList>
            <person name="Tunstrom K."/>
        </authorList>
    </citation>
    <scope>NUCLEOTIDE SEQUENCE</scope>
</reference>
<feature type="binding site" evidence="7">
    <location>
        <position position="127"/>
    </location>
    <ligand>
        <name>FAD</name>
        <dbReference type="ChEBI" id="CHEBI:57692"/>
    </ligand>
</feature>
<accession>A0AAU9VDR8</accession>
<evidence type="ECO:0000256" key="2">
    <source>
        <dbReference type="ARBA" id="ARBA00006105"/>
    </source>
</evidence>
<dbReference type="PANTHER" id="PTHR19370">
    <property type="entry name" value="NADH-CYTOCHROME B5 REDUCTASE"/>
    <property type="match status" value="1"/>
</dbReference>
<evidence type="ECO:0000256" key="6">
    <source>
        <dbReference type="ARBA" id="ARBA00023027"/>
    </source>
</evidence>
<dbReference type="InterPro" id="IPR019180">
    <property type="entry name" value="Oxidoreductase-like_N"/>
</dbReference>
<evidence type="ECO:0000256" key="8">
    <source>
        <dbReference type="RuleBase" id="RU361226"/>
    </source>
</evidence>
<dbReference type="GO" id="GO:0090524">
    <property type="term" value="F:cytochrome-b5 reductase activity, acting on NADH"/>
    <property type="evidence" value="ECO:0007669"/>
    <property type="project" value="UniProtKB-EC"/>
</dbReference>
<feature type="binding site" evidence="7">
    <location>
        <position position="107"/>
    </location>
    <ligand>
        <name>FAD</name>
        <dbReference type="ChEBI" id="CHEBI:57692"/>
    </ligand>
</feature>
<feature type="binding site" evidence="7">
    <location>
        <position position="135"/>
    </location>
    <ligand>
        <name>FAD</name>
        <dbReference type="ChEBI" id="CHEBI:57692"/>
    </ligand>
</feature>
<dbReference type="SUPFAM" id="SSF52343">
    <property type="entry name" value="Ferredoxin reductase-like, C-terminal NADP-linked domain"/>
    <property type="match status" value="1"/>
</dbReference>
<dbReference type="InterPro" id="IPR001834">
    <property type="entry name" value="CBR-like"/>
</dbReference>
<name>A0AAU9VDR8_EUPED</name>
<dbReference type="Pfam" id="PF00175">
    <property type="entry name" value="NAD_binding_1"/>
    <property type="match status" value="1"/>
</dbReference>
<comment type="cofactor">
    <cofactor evidence="1 7 8">
        <name>FAD</name>
        <dbReference type="ChEBI" id="CHEBI:57692"/>
    </cofactor>
</comment>
<keyword evidence="11" id="KW-1185">Reference proteome</keyword>
<sequence length="293" mass="34973">MKPPVEPREEDCCNSGCNPCIFDVYQRQLERYKNLNKYSDHLYKQNGISELEYTAFVVKETIKICDTQKILKFKKKNNEEYIKVWWNPGDHFLVKYTSKKSSCSRAYTPIKLKIHSNEDFNFMIVIKKYNDGLVSNYLYNLEIGEVILWRGPYGHYKIESNKYKRIIMIAQGTGIAPFMSIIDNIVSNEDDMTKIILYFCCRTIDEVLFRNELYDLKAYWNFSYKIFLSNSLENKNNLKYNEPICFSKFDRKELQDLKPFVNNQFLLCGSQQFMNEYEKTIRDENYSENIILF</sequence>
<feature type="binding site" evidence="7">
    <location>
        <position position="105"/>
    </location>
    <ligand>
        <name>FAD</name>
        <dbReference type="ChEBI" id="CHEBI:57692"/>
    </ligand>
</feature>
<dbReference type="EMBL" id="CAKOGL010000030">
    <property type="protein sequence ID" value="CAH2107571.1"/>
    <property type="molecule type" value="Genomic_DNA"/>
</dbReference>
<dbReference type="SUPFAM" id="SSF63380">
    <property type="entry name" value="Riboflavin synthase domain-like"/>
    <property type="match status" value="1"/>
</dbReference>
<dbReference type="PANTHER" id="PTHR19370:SF184">
    <property type="entry name" value="NADH-CYTOCHROME B5 REDUCTASE-LIKE"/>
    <property type="match status" value="1"/>
</dbReference>
<feature type="binding site" evidence="7">
    <location>
        <position position="134"/>
    </location>
    <ligand>
        <name>FAD</name>
        <dbReference type="ChEBI" id="CHEBI:57692"/>
    </ligand>
</feature>
<evidence type="ECO:0000256" key="7">
    <source>
        <dbReference type="PIRSR" id="PIRSR601834-1"/>
    </source>
</evidence>
<keyword evidence="3 7" id="KW-0285">Flavoprotein</keyword>